<dbReference type="AlphaFoldDB" id="A0A377J6M4"/>
<dbReference type="OrthoDB" id="5334106at2"/>
<gene>
    <name evidence="1" type="ORF">NCTC12410_01867</name>
</gene>
<dbReference type="GO" id="GO:0044780">
    <property type="term" value="P:bacterial-type flagellum assembly"/>
    <property type="evidence" value="ECO:0007669"/>
    <property type="project" value="InterPro"/>
</dbReference>
<dbReference type="EMBL" id="UGHV01000001">
    <property type="protein sequence ID" value="STO98018.1"/>
    <property type="molecule type" value="Genomic_DNA"/>
</dbReference>
<accession>A0A377J6M4</accession>
<dbReference type="SUPFAM" id="SSF140566">
    <property type="entry name" value="FlgN-like"/>
    <property type="match status" value="1"/>
</dbReference>
<evidence type="ECO:0008006" key="3">
    <source>
        <dbReference type="Google" id="ProtNLM"/>
    </source>
</evidence>
<dbReference type="RefSeq" id="WP_115012197.1">
    <property type="nucleotide sequence ID" value="NZ_UGHV01000001.1"/>
</dbReference>
<organism evidence="1 2">
    <name type="scientific">Helicobacter canis</name>
    <dbReference type="NCBI Taxonomy" id="29419"/>
    <lineage>
        <taxon>Bacteria</taxon>
        <taxon>Pseudomonadati</taxon>
        <taxon>Campylobacterota</taxon>
        <taxon>Epsilonproteobacteria</taxon>
        <taxon>Campylobacterales</taxon>
        <taxon>Helicobacteraceae</taxon>
        <taxon>Helicobacter</taxon>
    </lineage>
</organism>
<dbReference type="Proteomes" id="UP000254841">
    <property type="component" value="Unassembled WGS sequence"/>
</dbReference>
<protein>
    <recommendedName>
        <fullName evidence="3">Flagellar protein FlgN</fullName>
    </recommendedName>
</protein>
<sequence length="146" mass="16929">MLIQYLQGAIQDLHTLISYTQLDIQAIKRADHDEIFARNIQKDALIKEFEIKRSLLDQEVRTLMEKDPHKNMAEVIGQEAVDLFGVMRESLNELKRINSDYARMVFAVSEFFTSLMDRLIPKDLPAYGENRRISTPKQASFLQVQA</sequence>
<name>A0A377J6M4_9HELI</name>
<dbReference type="InterPro" id="IPR036679">
    <property type="entry name" value="FlgN-like_sf"/>
</dbReference>
<reference evidence="1 2" key="1">
    <citation type="submission" date="2018-06" db="EMBL/GenBank/DDBJ databases">
        <authorList>
            <consortium name="Pathogen Informatics"/>
            <person name="Doyle S."/>
        </authorList>
    </citation>
    <scope>NUCLEOTIDE SEQUENCE [LARGE SCALE GENOMIC DNA]</scope>
    <source>
        <strain evidence="1 2">NCTC12410</strain>
    </source>
</reference>
<evidence type="ECO:0000313" key="2">
    <source>
        <dbReference type="Proteomes" id="UP000254841"/>
    </source>
</evidence>
<evidence type="ECO:0000313" key="1">
    <source>
        <dbReference type="EMBL" id="STO98018.1"/>
    </source>
</evidence>
<proteinExistence type="predicted"/>